<evidence type="ECO:0000259" key="3">
    <source>
        <dbReference type="Pfam" id="PF18998"/>
    </source>
</evidence>
<sequence>MEFFRELSQREGGMSMSVVFPQLSKVTRSAMVGIFVAAGGIAFFAIPHSAYAQTEMSFIDISAEVSENGACGRAANGPQSARWTRSGGYRQVESPWEASGEGGFDCMKVAAFGDGTYLRDSDVRFGISTRDYGCGAGDAPQNTVWTNWASQGGGWSPAQYSNSDPDCVKLFIQVVSRPGYNLGPFRVGSERGDPPIYNGGLNCSWTGTQIFSPWTDNGSGGGWTGWGGGSDFYSEPGCGRIYLETKAAALPPPPVNPPTVTSVTISPNPVDANGVTTYTISADVRDLDGWSSISSVYAMINMQGVNATQYRGYIGWSTPAQNFPYWGGLQSGLISGGSGSCALYAGGNGNQYINVVGCGTSSSGDPLVRRVNFTVTFNTNFTTPTTNNTLSGWARDSTNLEHGWLPFGVFNLALPPTPDLIASTPTQNTATIGTPQTFTSTITNGGTAATGATFQNSLQVATGAGGSGAVSPLTASTPSPMSALTAGGSLPATASYTFTGAAGTRSVRFCADNNTSMVGTIVESNEGNNCSGWGDVVVSSVSAISVNLTANPVGPLTAPGATTLSWTTTGSPSSCDASGSWSGTKTASGGSELRSAIPASTQVFNITCSKVGTTDATGTVTVVVNPAAAPATVSISANQTTIPYNTSTTLNWSYSNATSCTITLPATIGSYPNGSGSISTGNLTTSRIYTISCDPSGANSTKNVTVNVLAQTFGLDVIKSGQGRVTGTPNPAQTNINCGGTCSATYTDGTTINLTATPNQSRIFTGWGGGCASFGRNPVCSLIMNSPKSVIANFIADPNYGEF</sequence>
<dbReference type="InterPro" id="IPR013783">
    <property type="entry name" value="Ig-like_fold"/>
</dbReference>
<feature type="domain" description="Bacterial repeat" evidence="3">
    <location>
        <begin position="739"/>
        <end position="796"/>
    </location>
</feature>
<dbReference type="EMBL" id="MHWS01000018">
    <property type="protein sequence ID" value="OHB12027.1"/>
    <property type="molecule type" value="Genomic_DNA"/>
</dbReference>
<evidence type="ECO:0000256" key="1">
    <source>
        <dbReference type="SAM" id="MobiDB-lite"/>
    </source>
</evidence>
<comment type="caution">
    <text evidence="4">The sequence shown here is derived from an EMBL/GenBank/DDBJ whole genome shotgun (WGS) entry which is preliminary data.</text>
</comment>
<dbReference type="Proteomes" id="UP000177276">
    <property type="component" value="Unassembled WGS sequence"/>
</dbReference>
<accession>A0A1G2URL3</accession>
<evidence type="ECO:0008006" key="6">
    <source>
        <dbReference type="Google" id="ProtNLM"/>
    </source>
</evidence>
<dbReference type="AlphaFoldDB" id="A0A1G2URL3"/>
<feature type="region of interest" description="Disordered" evidence="1">
    <location>
        <begin position="569"/>
        <end position="589"/>
    </location>
</feature>
<organism evidence="4 5">
    <name type="scientific">Candidatus Zambryskibacteria bacterium RIFCSPLOWO2_12_FULL_39_16</name>
    <dbReference type="NCBI Taxonomy" id="1802775"/>
    <lineage>
        <taxon>Bacteria</taxon>
        <taxon>Candidatus Zambryskiibacteriota</taxon>
    </lineage>
</organism>
<dbReference type="InterPro" id="IPR011635">
    <property type="entry name" value="CARDB"/>
</dbReference>
<gene>
    <name evidence="4" type="ORF">A3G46_00820</name>
</gene>
<dbReference type="Gene3D" id="2.60.40.10">
    <property type="entry name" value="Immunoglobulins"/>
    <property type="match status" value="1"/>
</dbReference>
<dbReference type="Pfam" id="PF07705">
    <property type="entry name" value="CARDB"/>
    <property type="match status" value="1"/>
</dbReference>
<proteinExistence type="predicted"/>
<name>A0A1G2URL3_9BACT</name>
<protein>
    <recommendedName>
        <fullName evidence="6">Bacterial repeat domain-containing protein</fullName>
    </recommendedName>
</protein>
<evidence type="ECO:0000259" key="2">
    <source>
        <dbReference type="Pfam" id="PF07705"/>
    </source>
</evidence>
<dbReference type="InterPro" id="IPR044060">
    <property type="entry name" value="Bacterial_rp_domain"/>
</dbReference>
<evidence type="ECO:0000313" key="5">
    <source>
        <dbReference type="Proteomes" id="UP000177276"/>
    </source>
</evidence>
<evidence type="ECO:0000313" key="4">
    <source>
        <dbReference type="EMBL" id="OHB12027.1"/>
    </source>
</evidence>
<reference evidence="4 5" key="1">
    <citation type="journal article" date="2016" name="Nat. Commun.">
        <title>Thousands of microbial genomes shed light on interconnected biogeochemical processes in an aquifer system.</title>
        <authorList>
            <person name="Anantharaman K."/>
            <person name="Brown C.T."/>
            <person name="Hug L.A."/>
            <person name="Sharon I."/>
            <person name="Castelle C.J."/>
            <person name="Probst A.J."/>
            <person name="Thomas B.C."/>
            <person name="Singh A."/>
            <person name="Wilkins M.J."/>
            <person name="Karaoz U."/>
            <person name="Brodie E.L."/>
            <person name="Williams K.H."/>
            <person name="Hubbard S.S."/>
            <person name="Banfield J.F."/>
        </authorList>
    </citation>
    <scope>NUCLEOTIDE SEQUENCE [LARGE SCALE GENOMIC DNA]</scope>
</reference>
<dbReference type="Pfam" id="PF18998">
    <property type="entry name" value="Flg_new_2"/>
    <property type="match status" value="1"/>
</dbReference>
<feature type="domain" description="CARDB" evidence="2">
    <location>
        <begin position="417"/>
        <end position="530"/>
    </location>
</feature>